<feature type="domain" description="AMP-dependent synthetase/ligase" evidence="5">
    <location>
        <begin position="52"/>
        <end position="387"/>
    </location>
</feature>
<dbReference type="PANTHER" id="PTHR44845">
    <property type="entry name" value="CARRIER DOMAIN-CONTAINING PROTEIN"/>
    <property type="match status" value="1"/>
</dbReference>
<evidence type="ECO:0000259" key="5">
    <source>
        <dbReference type="Pfam" id="PF00501"/>
    </source>
</evidence>
<dbReference type="FunFam" id="3.40.50.12780:FF:000014">
    <property type="entry name" value="Nonribosomal peptide synthetase 1"/>
    <property type="match status" value="1"/>
</dbReference>
<dbReference type="InterPro" id="IPR020845">
    <property type="entry name" value="AMP-binding_CS"/>
</dbReference>
<dbReference type="SUPFAM" id="SSF56801">
    <property type="entry name" value="Acetyl-CoA synthetase-like"/>
    <property type="match status" value="1"/>
</dbReference>
<dbReference type="AlphaFoldDB" id="A0AAE1I6L1"/>
<evidence type="ECO:0000313" key="7">
    <source>
        <dbReference type="EMBL" id="KAK4062821.1"/>
    </source>
</evidence>
<dbReference type="InterPro" id="IPR000873">
    <property type="entry name" value="AMP-dep_synth/lig_dom"/>
</dbReference>
<dbReference type="InterPro" id="IPR042099">
    <property type="entry name" value="ANL_N_sf"/>
</dbReference>
<dbReference type="EMBL" id="JAWRVG010000057">
    <property type="protein sequence ID" value="KAK4062821.1"/>
    <property type="molecule type" value="Genomic_DNA"/>
</dbReference>
<dbReference type="Gene3D" id="3.40.50.720">
    <property type="entry name" value="NAD(P)-binding Rossmann-like Domain"/>
    <property type="match status" value="1"/>
</dbReference>
<comment type="caution">
    <text evidence="7">The sequence shown here is derived from an EMBL/GenBank/DDBJ whole genome shotgun (WGS) entry which is preliminary data.</text>
</comment>
<proteinExistence type="predicted"/>
<dbReference type="Pfam" id="PF07993">
    <property type="entry name" value="NAD_binding_4"/>
    <property type="match status" value="1"/>
</dbReference>
<dbReference type="Proteomes" id="UP001273209">
    <property type="component" value="Unassembled WGS sequence"/>
</dbReference>
<dbReference type="InterPro" id="IPR010071">
    <property type="entry name" value="AA_adenyl_dom"/>
</dbReference>
<keyword evidence="1" id="KW-0596">Phosphopantetheine</keyword>
<keyword evidence="2" id="KW-0597">Phosphoprotein</keyword>
<dbReference type="Gene3D" id="3.30.300.30">
    <property type="match status" value="1"/>
</dbReference>
<dbReference type="InterPro" id="IPR036291">
    <property type="entry name" value="NAD(P)-bd_dom_sf"/>
</dbReference>
<sequence length="1076" mass="118061">MATSSGYPIHSTAAGSTESPNDDVISQQLLFNSANVEAVEDCVHNVISMQTLRNPDQLAISSWDMELTYKQLDEKSTILASYLSTIGVGPEKLVSLCFEKSAWTVIAMLAVMKAGGAFVPMDAAFPEMRIKQIISEVDTDIVLVSPTTQAAFNGYPQRIVVICQELLDSLDPQSTLLYPASPSNAVYVIFTSGSTGKPKGILMEHRNFCSGASGHATALKLTPGCRVLQISSYIFDASLVEILTTLMVGGCICIPDEHTRVNDLVGFINDKAVDYAIITPSLARTIQPSSVPTLKTLVLAGEAMMPDDIKTWANKLALVNGYGPSECAVCCSSNLNVTLATIPTNIGKSISTCRCWIVHPDDPEQLLGPGCDGELLVEGPILARGYLNDEERTKNTFIDAPQWLKGIIGDNSQYSRLYKTGDIARYDENGSLIFVGRKDTQVKLRGQRVSLPEIENQLLKHDRVQHGLVLFPRSGPFSGRLVAVIHTGDEEIGLSETNIQFYTSSDRKNKLIGSIDAHLATELAPYMIPTVYAVLSSVPLLQSGKLDRKQVLSYVTEVPESTMRTLANSILQSNSIPEGDSLAMSLSGEVASLLSKHIDSSLYSVTYGWDIGLVAAGIDSISAISLRRHILETYHATISVKTILHPDSNITSLAELIRTEACGEAMEQDPNFDIDFEVQKSFGDWLENIKPQSLSFHGKKLDGYKTVFLTGGTGYLGSHILFQLLMKSEIAHVALHVRADSEGHAREKLITSAMAAGWWRDEFESRIEIWLGDLSLPHLGLDDLLWSKLKEGEIDTIVHNGCDVNWHKDYDSLRSTNVLSTFTLLQAVEQAVLPMNFVYVSARMEDATLDMKQTSNEALGYIQTKIASERLIQEYLKRDPTRKQCFTVARPSLIIGTPSNGVANVDDFIWRLTVGAVETQCFPLVDQESWLFMSDVGSVAEEIALASIYGNPTSDSILKFENGIPVSEFWSIIASATNTKLRPVEMEEWIVKLTGHTEGQGGDHPLWAVQSFLPSAGRYFEAKSPSNHGEDGSIRDAVRMNVMYLMEIGYLRSKHVPSGGNGLGSKHVFKRNKKVN</sequence>
<dbReference type="Gene3D" id="3.40.50.12780">
    <property type="entry name" value="N-terminal domain of ligase-like"/>
    <property type="match status" value="1"/>
</dbReference>
<dbReference type="InterPro" id="IPR013120">
    <property type="entry name" value="FAR_NAD-bd"/>
</dbReference>
<dbReference type="GO" id="GO:0016874">
    <property type="term" value="F:ligase activity"/>
    <property type="evidence" value="ECO:0007669"/>
    <property type="project" value="UniProtKB-KW"/>
</dbReference>
<feature type="domain" description="Thioester reductase (TE)" evidence="6">
    <location>
        <begin position="709"/>
        <end position="928"/>
    </location>
</feature>
<evidence type="ECO:0000256" key="2">
    <source>
        <dbReference type="ARBA" id="ARBA00022553"/>
    </source>
</evidence>
<keyword evidence="3" id="KW-0436">Ligase</keyword>
<accession>A0AAE1I6L1</accession>
<dbReference type="Pfam" id="PF00501">
    <property type="entry name" value="AMP-binding"/>
    <property type="match status" value="1"/>
</dbReference>
<keyword evidence="8" id="KW-1185">Reference proteome</keyword>
<gene>
    <name evidence="7" type="ORF">Triagg1_9691</name>
</gene>
<evidence type="ECO:0000259" key="6">
    <source>
        <dbReference type="Pfam" id="PF07993"/>
    </source>
</evidence>
<evidence type="ECO:0000256" key="4">
    <source>
        <dbReference type="SAM" id="MobiDB-lite"/>
    </source>
</evidence>
<dbReference type="GeneID" id="87924581"/>
<name>A0AAE1I6L1_9HYPO</name>
<dbReference type="InterPro" id="IPR045851">
    <property type="entry name" value="AMP-bd_C_sf"/>
</dbReference>
<evidence type="ECO:0000256" key="3">
    <source>
        <dbReference type="ARBA" id="ARBA00022598"/>
    </source>
</evidence>
<organism evidence="7 8">
    <name type="scientific">Trichoderma aggressivum f. europaeum</name>
    <dbReference type="NCBI Taxonomy" id="173218"/>
    <lineage>
        <taxon>Eukaryota</taxon>
        <taxon>Fungi</taxon>
        <taxon>Dikarya</taxon>
        <taxon>Ascomycota</taxon>
        <taxon>Pezizomycotina</taxon>
        <taxon>Sordariomycetes</taxon>
        <taxon>Hypocreomycetidae</taxon>
        <taxon>Hypocreales</taxon>
        <taxon>Hypocreaceae</taxon>
        <taxon>Trichoderma</taxon>
    </lineage>
</organism>
<dbReference type="SUPFAM" id="SSF51735">
    <property type="entry name" value="NAD(P)-binding Rossmann-fold domains"/>
    <property type="match status" value="1"/>
</dbReference>
<evidence type="ECO:0000313" key="8">
    <source>
        <dbReference type="Proteomes" id="UP001273209"/>
    </source>
</evidence>
<dbReference type="RefSeq" id="XP_062751379.1">
    <property type="nucleotide sequence ID" value="XM_062904676.1"/>
</dbReference>
<feature type="region of interest" description="Disordered" evidence="4">
    <location>
        <begin position="1"/>
        <end position="20"/>
    </location>
</feature>
<evidence type="ECO:0008006" key="9">
    <source>
        <dbReference type="Google" id="ProtNLM"/>
    </source>
</evidence>
<reference evidence="7" key="1">
    <citation type="submission" date="2023-11" db="EMBL/GenBank/DDBJ databases">
        <title>The genome sequences of three competitors of mushroom-forming fungi.</title>
        <authorList>
            <person name="Beijen E."/>
            <person name="Ohm R.A."/>
        </authorList>
    </citation>
    <scope>NUCLEOTIDE SEQUENCE</scope>
    <source>
        <strain evidence="7">CBS 100526</strain>
    </source>
</reference>
<dbReference type="NCBIfam" id="TIGR01733">
    <property type="entry name" value="AA-adenyl-dom"/>
    <property type="match status" value="1"/>
</dbReference>
<dbReference type="FunFam" id="3.40.50.980:FF:000001">
    <property type="entry name" value="Non-ribosomal peptide synthetase"/>
    <property type="match status" value="1"/>
</dbReference>
<protein>
    <recommendedName>
        <fullName evidence="9">Carrier domain-containing protein</fullName>
    </recommendedName>
</protein>
<dbReference type="CDD" id="cd05918">
    <property type="entry name" value="A_NRPS_SidN3_like"/>
    <property type="match status" value="1"/>
</dbReference>
<evidence type="ECO:0000256" key="1">
    <source>
        <dbReference type="ARBA" id="ARBA00022450"/>
    </source>
</evidence>
<dbReference type="PANTHER" id="PTHR44845:SF4">
    <property type="entry name" value="NONRIBOSOMAL PEPTIDE SYNTHASE INPA"/>
    <property type="match status" value="1"/>
</dbReference>
<dbReference type="PROSITE" id="PS00455">
    <property type="entry name" value="AMP_BINDING"/>
    <property type="match status" value="1"/>
</dbReference>